<organism evidence="11 12">
    <name type="scientific">Georgenia daeguensis</name>
    <dbReference type="NCBI Taxonomy" id="908355"/>
    <lineage>
        <taxon>Bacteria</taxon>
        <taxon>Bacillati</taxon>
        <taxon>Actinomycetota</taxon>
        <taxon>Actinomycetes</taxon>
        <taxon>Micrococcales</taxon>
        <taxon>Bogoriellaceae</taxon>
        <taxon>Georgenia</taxon>
    </lineage>
</organism>
<dbReference type="InterPro" id="IPR029044">
    <property type="entry name" value="Nucleotide-diphossugar_trans"/>
</dbReference>
<comment type="similarity">
    <text evidence="8">Belongs to the glycosyltransferase 2 family. CrtQ subfamily.</text>
</comment>
<keyword evidence="3" id="KW-0328">Glycosyltransferase</keyword>
<keyword evidence="2" id="KW-1003">Cell membrane</keyword>
<gene>
    <name evidence="11" type="ORF">GCM10022262_12300</name>
</gene>
<keyword evidence="12" id="KW-1185">Reference proteome</keyword>
<evidence type="ECO:0000256" key="9">
    <source>
        <dbReference type="ARBA" id="ARBA00040345"/>
    </source>
</evidence>
<dbReference type="Proteomes" id="UP001499841">
    <property type="component" value="Unassembled WGS sequence"/>
</dbReference>
<evidence type="ECO:0000256" key="2">
    <source>
        <dbReference type="ARBA" id="ARBA00022475"/>
    </source>
</evidence>
<evidence type="ECO:0000256" key="7">
    <source>
        <dbReference type="ARBA" id="ARBA00037904"/>
    </source>
</evidence>
<dbReference type="PANTHER" id="PTHR43646:SF2">
    <property type="entry name" value="GLYCOSYLTRANSFERASE 2-LIKE DOMAIN-CONTAINING PROTEIN"/>
    <property type="match status" value="1"/>
</dbReference>
<sequence>MRYDEDAPVQPHLGQSPTLSIVTVTFDNDEGLARTLSSLRFLRGIPFEVVVIDGASLQSTAELIAETGVEEITLIQEPDGGPYFAMNKGLDAASGAWIWFLNAGDEVAPQISPGRLVELFNEHKSSVLLGIALRPDATTAWQYNLGEVLRGYSAPCHQATIIDRALCNSRSFDTRYKVSADYDFLLSVAEEAPVAPIDMPLCLYEAGGMSERLRGRLELETLLIRLRHGIQPLRALPADILRVPWRALRNWRRRR</sequence>
<keyword evidence="5" id="KW-0472">Membrane</keyword>
<evidence type="ECO:0000259" key="10">
    <source>
        <dbReference type="Pfam" id="PF00535"/>
    </source>
</evidence>
<protein>
    <recommendedName>
        <fullName evidence="9">4,4'-diaponeurosporenoate glycosyltransferase</fullName>
    </recommendedName>
</protein>
<dbReference type="Pfam" id="PF00535">
    <property type="entry name" value="Glycos_transf_2"/>
    <property type="match status" value="1"/>
</dbReference>
<reference evidence="12" key="1">
    <citation type="journal article" date="2019" name="Int. J. Syst. Evol. Microbiol.">
        <title>The Global Catalogue of Microorganisms (GCM) 10K type strain sequencing project: providing services to taxonomists for standard genome sequencing and annotation.</title>
        <authorList>
            <consortium name="The Broad Institute Genomics Platform"/>
            <consortium name="The Broad Institute Genome Sequencing Center for Infectious Disease"/>
            <person name="Wu L."/>
            <person name="Ma J."/>
        </authorList>
    </citation>
    <scope>NUCLEOTIDE SEQUENCE [LARGE SCALE GENOMIC DNA]</scope>
    <source>
        <strain evidence="12">JCM 17459</strain>
    </source>
</reference>
<comment type="subcellular location">
    <subcellularLocation>
        <location evidence="1">Cell membrane</location>
    </subcellularLocation>
</comment>
<dbReference type="EMBL" id="BAABBA010000005">
    <property type="protein sequence ID" value="GAA4286871.1"/>
    <property type="molecule type" value="Genomic_DNA"/>
</dbReference>
<evidence type="ECO:0000256" key="8">
    <source>
        <dbReference type="ARBA" id="ARBA00038120"/>
    </source>
</evidence>
<dbReference type="SUPFAM" id="SSF53448">
    <property type="entry name" value="Nucleotide-diphospho-sugar transferases"/>
    <property type="match status" value="1"/>
</dbReference>
<evidence type="ECO:0000256" key="5">
    <source>
        <dbReference type="ARBA" id="ARBA00023136"/>
    </source>
</evidence>
<evidence type="ECO:0000256" key="4">
    <source>
        <dbReference type="ARBA" id="ARBA00022679"/>
    </source>
</evidence>
<evidence type="ECO:0000313" key="11">
    <source>
        <dbReference type="EMBL" id="GAA4286871.1"/>
    </source>
</evidence>
<comment type="pathway">
    <text evidence="7">Carotenoid biosynthesis; staphyloxanthin biosynthesis; staphyloxanthin from farnesyl diphosphate: step 4/5.</text>
</comment>
<evidence type="ECO:0000256" key="1">
    <source>
        <dbReference type="ARBA" id="ARBA00004236"/>
    </source>
</evidence>
<keyword evidence="4" id="KW-0808">Transferase</keyword>
<comment type="function">
    <text evidence="6">Catalyzes the glycosylation of 4,4'-diaponeurosporenoate, i.e. the esterification of glucose at the C1'' position with the carboxyl group of 4,4'-diaponeurosporenic acid, to form glycosyl-4,4'-diaponeurosporenoate. This is a step in the biosynthesis of staphyloxanthin, an orange pigment present in most staphylococci strains.</text>
</comment>
<evidence type="ECO:0000256" key="3">
    <source>
        <dbReference type="ARBA" id="ARBA00022676"/>
    </source>
</evidence>
<dbReference type="RefSeq" id="WP_345038871.1">
    <property type="nucleotide sequence ID" value="NZ_BAABBA010000005.1"/>
</dbReference>
<proteinExistence type="inferred from homology"/>
<dbReference type="PANTHER" id="PTHR43646">
    <property type="entry name" value="GLYCOSYLTRANSFERASE"/>
    <property type="match status" value="1"/>
</dbReference>
<name>A0ABP8ESE7_9MICO</name>
<evidence type="ECO:0000256" key="6">
    <source>
        <dbReference type="ARBA" id="ARBA00037281"/>
    </source>
</evidence>
<comment type="caution">
    <text evidence="11">The sequence shown here is derived from an EMBL/GenBank/DDBJ whole genome shotgun (WGS) entry which is preliminary data.</text>
</comment>
<dbReference type="InterPro" id="IPR001173">
    <property type="entry name" value="Glyco_trans_2-like"/>
</dbReference>
<accession>A0ABP8ESE7</accession>
<evidence type="ECO:0000313" key="12">
    <source>
        <dbReference type="Proteomes" id="UP001499841"/>
    </source>
</evidence>
<feature type="domain" description="Glycosyltransferase 2-like" evidence="10">
    <location>
        <begin position="20"/>
        <end position="146"/>
    </location>
</feature>
<dbReference type="Gene3D" id="3.90.550.10">
    <property type="entry name" value="Spore Coat Polysaccharide Biosynthesis Protein SpsA, Chain A"/>
    <property type="match status" value="1"/>
</dbReference>